<dbReference type="InterPro" id="IPR007345">
    <property type="entry name" value="Polysacch_pyruvyl_Trfase"/>
</dbReference>
<comment type="caution">
    <text evidence="3">The sequence shown here is derived from an EMBL/GenBank/DDBJ whole genome shotgun (WGS) entry which is preliminary data.</text>
</comment>
<organism evidence="3 4">
    <name type="scientific">Collinsella tanakaei</name>
    <dbReference type="NCBI Taxonomy" id="626935"/>
    <lineage>
        <taxon>Bacteria</taxon>
        <taxon>Bacillati</taxon>
        <taxon>Actinomycetota</taxon>
        <taxon>Coriobacteriia</taxon>
        <taxon>Coriobacteriales</taxon>
        <taxon>Coriobacteriaceae</taxon>
        <taxon>Collinsella</taxon>
    </lineage>
</organism>
<keyword evidence="1" id="KW-0175">Coiled coil</keyword>
<accession>A0A3E4QUY9</accession>
<proteinExistence type="predicted"/>
<gene>
    <name evidence="3" type="ORF">DXC81_04800</name>
</gene>
<dbReference type="Pfam" id="PF04230">
    <property type="entry name" value="PS_pyruv_trans"/>
    <property type="match status" value="1"/>
</dbReference>
<evidence type="ECO:0000313" key="3">
    <source>
        <dbReference type="EMBL" id="RGL10788.1"/>
    </source>
</evidence>
<evidence type="ECO:0000259" key="2">
    <source>
        <dbReference type="Pfam" id="PF04230"/>
    </source>
</evidence>
<sequence>MSELATVEDSRNVIVIGDPILGVLAPSWRLKETLEILGYGVFYFSAHTWPLLFQGGVVRFSFLRNLINRWGVKALVLADGVQVDAEQSDVLDNLSVIVYALDQQQCRCSLDSLNTTADLVICASDMEHEGRFSSNLLLPLAPDAKLRSTVLANDIALSGGYLCLQEFTPERLACLQGLADRNDTVVRCLGDSWPEEIKIRSDYSSLAYAMGFSNLLIYFDEGDGKPAPLQRYLMMCGSIIGDASILVLSRDDMGYRVECGGPISYGAFLERYKFEVEDVAFEQFVASSFDSLFDGEASFNHCRIATLFGYVGKGNFGDEYILSTIAKRLNLRCPGTILLAVGEDPWHTLVHRGIYSIGLEDSFALDRALEASSIALVMAGLLFDQGVRWTMGKGELVSTQMHSDLPGIASFCQVALLNDTPVFFYGIGAGPLDLRDGKLLVRYMGSLGARFLARDEMTAKAVLAAGVSPDQVARRADVAFTATSEPSAYADQWLIDHGVDYRIEKLIVVSLRDYENVVPGFDKTVARALDSLGKRYQDARFLFCILDQDDIVPSQAVIDAMELSDRTLIFNPGDDIDAIAGMLVRCYGGLSMRYHCSLILARSGVPCVGLGYLPKVVSLYRECGLGNHILRMDADSDEIFRHLVDLFEGREFLLSRIEKGVGALSDLANESEDEVVACLEAGTSAARLLSHGSELYQRNITGSSEQIDYLRWRAWVLETELQETTLQLEEKNRYLEKKSSEADALRAEVDELRNSTSFKIGSKLTYLPGKLKALIQK</sequence>
<dbReference type="AlphaFoldDB" id="A0A3E4QUY9"/>
<feature type="domain" description="Polysaccharide pyruvyl transferase" evidence="2">
    <location>
        <begin position="315"/>
        <end position="612"/>
    </location>
</feature>
<protein>
    <recommendedName>
        <fullName evidence="2">Polysaccharide pyruvyl transferase domain-containing protein</fullName>
    </recommendedName>
</protein>
<evidence type="ECO:0000313" key="4">
    <source>
        <dbReference type="Proteomes" id="UP000260943"/>
    </source>
</evidence>
<reference evidence="3 4" key="1">
    <citation type="submission" date="2018-08" db="EMBL/GenBank/DDBJ databases">
        <title>A genome reference for cultivated species of the human gut microbiota.</title>
        <authorList>
            <person name="Zou Y."/>
            <person name="Xue W."/>
            <person name="Luo G."/>
        </authorList>
    </citation>
    <scope>NUCLEOTIDE SEQUENCE [LARGE SCALE GENOMIC DNA]</scope>
    <source>
        <strain evidence="3 4">TF08-14</strain>
    </source>
</reference>
<name>A0A3E4QUY9_9ACTN</name>
<dbReference type="RefSeq" id="WP_117679416.1">
    <property type="nucleotide sequence ID" value="NZ_QSRJ01000004.1"/>
</dbReference>
<feature type="coiled-coil region" evidence="1">
    <location>
        <begin position="728"/>
        <end position="755"/>
    </location>
</feature>
<dbReference type="PANTHER" id="PTHR36836:SF1">
    <property type="entry name" value="COLANIC ACID BIOSYNTHESIS PROTEIN WCAK"/>
    <property type="match status" value="1"/>
</dbReference>
<dbReference type="EMBL" id="QSRJ01000004">
    <property type="protein sequence ID" value="RGL10788.1"/>
    <property type="molecule type" value="Genomic_DNA"/>
</dbReference>
<evidence type="ECO:0000256" key="1">
    <source>
        <dbReference type="SAM" id="Coils"/>
    </source>
</evidence>
<dbReference type="Proteomes" id="UP000260943">
    <property type="component" value="Unassembled WGS sequence"/>
</dbReference>
<dbReference type="PANTHER" id="PTHR36836">
    <property type="entry name" value="COLANIC ACID BIOSYNTHESIS PROTEIN WCAK"/>
    <property type="match status" value="1"/>
</dbReference>